<protein>
    <recommendedName>
        <fullName evidence="2">VOC domain-containing protein</fullName>
    </recommendedName>
</protein>
<feature type="compositionally biased region" description="Low complexity" evidence="1">
    <location>
        <begin position="124"/>
        <end position="137"/>
    </location>
</feature>
<gene>
    <name evidence="3" type="ORF">GCM10022263_01910</name>
</gene>
<dbReference type="Pfam" id="PF18029">
    <property type="entry name" value="Glyoxalase_6"/>
    <property type="match status" value="1"/>
</dbReference>
<dbReference type="InterPro" id="IPR052164">
    <property type="entry name" value="Anthracycline_SecMetBiosynth"/>
</dbReference>
<feature type="domain" description="VOC" evidence="2">
    <location>
        <begin position="4"/>
        <end position="114"/>
    </location>
</feature>
<sequence length="165" mass="17398">MAHGVIHWEIGARDADRVKAFYAELFGWDITPAGPDYALVAPEGDGMGGGILHVREPTPAYLTFYVAVDDVATSLARSVALGATETVGPTAIPGIGRFAMFRDPEGRDIGILEPLRGDLAEAQGPSPGGSSPLSRVGGPDDDGSRPHDEESHPWEPKTRRSEPAG</sequence>
<comment type="caution">
    <text evidence="3">The sequence shown here is derived from an EMBL/GenBank/DDBJ whole genome shotgun (WGS) entry which is preliminary data.</text>
</comment>
<evidence type="ECO:0000259" key="2">
    <source>
        <dbReference type="PROSITE" id="PS51819"/>
    </source>
</evidence>
<reference evidence="4" key="1">
    <citation type="journal article" date="2019" name="Int. J. Syst. Evol. Microbiol.">
        <title>The Global Catalogue of Microorganisms (GCM) 10K type strain sequencing project: providing services to taxonomists for standard genome sequencing and annotation.</title>
        <authorList>
            <consortium name="The Broad Institute Genomics Platform"/>
            <consortium name="The Broad Institute Genome Sequencing Center for Infectious Disease"/>
            <person name="Wu L."/>
            <person name="Ma J."/>
        </authorList>
    </citation>
    <scope>NUCLEOTIDE SEQUENCE [LARGE SCALE GENOMIC DNA]</scope>
    <source>
        <strain evidence="4">JCM 17460</strain>
    </source>
</reference>
<dbReference type="PANTHER" id="PTHR33993:SF2">
    <property type="entry name" value="VOC DOMAIN-CONTAINING PROTEIN"/>
    <property type="match status" value="1"/>
</dbReference>
<dbReference type="PANTHER" id="PTHR33993">
    <property type="entry name" value="GLYOXALASE-RELATED"/>
    <property type="match status" value="1"/>
</dbReference>
<organism evidence="3 4">
    <name type="scientific">Nocardioides daeguensis</name>
    <dbReference type="NCBI Taxonomy" id="908359"/>
    <lineage>
        <taxon>Bacteria</taxon>
        <taxon>Bacillati</taxon>
        <taxon>Actinomycetota</taxon>
        <taxon>Actinomycetes</taxon>
        <taxon>Propionibacteriales</taxon>
        <taxon>Nocardioidaceae</taxon>
        <taxon>Nocardioides</taxon>
    </lineage>
</organism>
<evidence type="ECO:0000313" key="3">
    <source>
        <dbReference type="EMBL" id="GAA3517856.1"/>
    </source>
</evidence>
<dbReference type="InterPro" id="IPR041581">
    <property type="entry name" value="Glyoxalase_6"/>
</dbReference>
<evidence type="ECO:0000256" key="1">
    <source>
        <dbReference type="SAM" id="MobiDB-lite"/>
    </source>
</evidence>
<feature type="compositionally biased region" description="Basic and acidic residues" evidence="1">
    <location>
        <begin position="142"/>
        <end position="165"/>
    </location>
</feature>
<dbReference type="Proteomes" id="UP001500301">
    <property type="component" value="Unassembled WGS sequence"/>
</dbReference>
<accession>A0ABP6UTG7</accession>
<keyword evidence="4" id="KW-1185">Reference proteome</keyword>
<dbReference type="RefSeq" id="WP_218235137.1">
    <property type="nucleotide sequence ID" value="NZ_BAABBB010000003.1"/>
</dbReference>
<dbReference type="PROSITE" id="PS51819">
    <property type="entry name" value="VOC"/>
    <property type="match status" value="1"/>
</dbReference>
<dbReference type="CDD" id="cd07247">
    <property type="entry name" value="SgaA_N_like"/>
    <property type="match status" value="1"/>
</dbReference>
<dbReference type="InterPro" id="IPR037523">
    <property type="entry name" value="VOC_core"/>
</dbReference>
<name>A0ABP6UTG7_9ACTN</name>
<dbReference type="EMBL" id="BAABBB010000003">
    <property type="protein sequence ID" value="GAA3517856.1"/>
    <property type="molecule type" value="Genomic_DNA"/>
</dbReference>
<evidence type="ECO:0000313" key="4">
    <source>
        <dbReference type="Proteomes" id="UP001500301"/>
    </source>
</evidence>
<proteinExistence type="predicted"/>
<feature type="region of interest" description="Disordered" evidence="1">
    <location>
        <begin position="116"/>
        <end position="165"/>
    </location>
</feature>